<dbReference type="InterPro" id="IPR058678">
    <property type="entry name" value="ARM_PUB"/>
</dbReference>
<dbReference type="UniPathway" id="UPA00143"/>
<evidence type="ECO:0000256" key="5">
    <source>
        <dbReference type="ARBA" id="ARBA00022737"/>
    </source>
</evidence>
<evidence type="ECO:0000256" key="2">
    <source>
        <dbReference type="ARBA" id="ARBA00004906"/>
    </source>
</evidence>
<dbReference type="FunFam" id="3.30.40.10:FF:000442">
    <property type="entry name" value="RING-type E3 ubiquitin transferase"/>
    <property type="match status" value="1"/>
</dbReference>
<dbReference type="EMBL" id="JXTB01000141">
    <property type="protein sequence ID" value="PON59324.1"/>
    <property type="molecule type" value="Genomic_DNA"/>
</dbReference>
<dbReference type="GO" id="GO:0061630">
    <property type="term" value="F:ubiquitin protein ligase activity"/>
    <property type="evidence" value="ECO:0007669"/>
    <property type="project" value="UniProtKB-EC"/>
</dbReference>
<evidence type="ECO:0000259" key="8">
    <source>
        <dbReference type="PROSITE" id="PS51698"/>
    </source>
</evidence>
<dbReference type="GO" id="GO:0010029">
    <property type="term" value="P:regulation of seed germination"/>
    <property type="evidence" value="ECO:0007669"/>
    <property type="project" value="UniProtKB-ARBA"/>
</dbReference>
<evidence type="ECO:0000256" key="7">
    <source>
        <dbReference type="PROSITE-ProRule" id="PRU00259"/>
    </source>
</evidence>
<evidence type="ECO:0000256" key="1">
    <source>
        <dbReference type="ARBA" id="ARBA00000900"/>
    </source>
</evidence>
<dbReference type="OrthoDB" id="10064100at2759"/>
<comment type="catalytic activity">
    <reaction evidence="1">
        <text>S-ubiquitinyl-[E2 ubiquitin-conjugating enzyme]-L-cysteine + [acceptor protein]-L-lysine = [E2 ubiquitin-conjugating enzyme]-L-cysteine + N(6)-ubiquitinyl-[acceptor protein]-L-lysine.</text>
        <dbReference type="EC" id="2.3.2.27"/>
    </reaction>
</comment>
<dbReference type="GO" id="GO:0007166">
    <property type="term" value="P:cell surface receptor signaling pathway"/>
    <property type="evidence" value="ECO:0007669"/>
    <property type="project" value="InterPro"/>
</dbReference>
<dbReference type="InterPro" id="IPR000225">
    <property type="entry name" value="Armadillo"/>
</dbReference>
<keyword evidence="5" id="KW-0677">Repeat</keyword>
<dbReference type="InterPro" id="IPR036537">
    <property type="entry name" value="Adaptor_Cbl_N_dom_sf"/>
</dbReference>
<organism evidence="9 10">
    <name type="scientific">Parasponia andersonii</name>
    <name type="common">Sponia andersonii</name>
    <dbReference type="NCBI Taxonomy" id="3476"/>
    <lineage>
        <taxon>Eukaryota</taxon>
        <taxon>Viridiplantae</taxon>
        <taxon>Streptophyta</taxon>
        <taxon>Embryophyta</taxon>
        <taxon>Tracheophyta</taxon>
        <taxon>Spermatophyta</taxon>
        <taxon>Magnoliopsida</taxon>
        <taxon>eudicotyledons</taxon>
        <taxon>Gunneridae</taxon>
        <taxon>Pentapetalae</taxon>
        <taxon>rosids</taxon>
        <taxon>fabids</taxon>
        <taxon>Rosales</taxon>
        <taxon>Cannabaceae</taxon>
        <taxon>Parasponia</taxon>
    </lineage>
</organism>
<dbReference type="InterPro" id="IPR003613">
    <property type="entry name" value="Ubox_domain"/>
</dbReference>
<dbReference type="GO" id="GO:0016567">
    <property type="term" value="P:protein ubiquitination"/>
    <property type="evidence" value="ECO:0007669"/>
    <property type="project" value="UniProtKB-UniPathway"/>
</dbReference>
<dbReference type="InterPro" id="IPR016024">
    <property type="entry name" value="ARM-type_fold"/>
</dbReference>
<comment type="pathway">
    <text evidence="2">Protein modification; protein ubiquitination.</text>
</comment>
<evidence type="ECO:0000256" key="4">
    <source>
        <dbReference type="ARBA" id="ARBA00022679"/>
    </source>
</evidence>
<dbReference type="AlphaFoldDB" id="A0A2P5CEB1"/>
<protein>
    <recommendedName>
        <fullName evidence="3">RING-type E3 ubiquitin transferase</fullName>
        <ecNumber evidence="3">2.3.2.27</ecNumber>
    </recommendedName>
</protein>
<reference evidence="10" key="1">
    <citation type="submission" date="2016-06" db="EMBL/GenBank/DDBJ databases">
        <title>Parallel loss of symbiosis genes in relatives of nitrogen-fixing non-legume Parasponia.</title>
        <authorList>
            <person name="Van Velzen R."/>
            <person name="Holmer R."/>
            <person name="Bu F."/>
            <person name="Rutten L."/>
            <person name="Van Zeijl A."/>
            <person name="Liu W."/>
            <person name="Santuari L."/>
            <person name="Cao Q."/>
            <person name="Sharma T."/>
            <person name="Shen D."/>
            <person name="Roswanjaya Y."/>
            <person name="Wardhani T."/>
            <person name="Kalhor M.S."/>
            <person name="Jansen J."/>
            <person name="Van den Hoogen J."/>
            <person name="Gungor B."/>
            <person name="Hartog M."/>
            <person name="Hontelez J."/>
            <person name="Verver J."/>
            <person name="Yang W.-C."/>
            <person name="Schijlen E."/>
            <person name="Repin R."/>
            <person name="Schilthuizen M."/>
            <person name="Schranz E."/>
            <person name="Heidstra R."/>
            <person name="Miyata K."/>
            <person name="Fedorova E."/>
            <person name="Kohlen W."/>
            <person name="Bisseling T."/>
            <person name="Smit S."/>
            <person name="Geurts R."/>
        </authorList>
    </citation>
    <scope>NUCLEOTIDE SEQUENCE [LARGE SCALE GENOMIC DNA]</scope>
    <source>
        <strain evidence="10">cv. WU1-14</strain>
    </source>
</reference>
<dbReference type="CDD" id="cd16664">
    <property type="entry name" value="RING-Ubox_PUB"/>
    <property type="match status" value="1"/>
</dbReference>
<dbReference type="EC" id="2.3.2.27" evidence="3"/>
<evidence type="ECO:0000256" key="3">
    <source>
        <dbReference type="ARBA" id="ARBA00012483"/>
    </source>
</evidence>
<dbReference type="Pfam" id="PF25368">
    <property type="entry name" value="PUB10_N"/>
    <property type="match status" value="1"/>
</dbReference>
<dbReference type="InterPro" id="IPR045210">
    <property type="entry name" value="RING-Ubox_PUB"/>
</dbReference>
<evidence type="ECO:0000256" key="6">
    <source>
        <dbReference type="ARBA" id="ARBA00022786"/>
    </source>
</evidence>
<evidence type="ECO:0000313" key="10">
    <source>
        <dbReference type="Proteomes" id="UP000237105"/>
    </source>
</evidence>
<proteinExistence type="predicted"/>
<dbReference type="SUPFAM" id="SSF57850">
    <property type="entry name" value="RING/U-box"/>
    <property type="match status" value="1"/>
</dbReference>
<keyword evidence="6" id="KW-0833">Ubl conjugation pathway</keyword>
<keyword evidence="10" id="KW-1185">Reference proteome</keyword>
<dbReference type="InterPro" id="IPR013083">
    <property type="entry name" value="Znf_RING/FYVE/PHD"/>
</dbReference>
<accession>A0A2P5CEB1</accession>
<dbReference type="SUPFAM" id="SSF48371">
    <property type="entry name" value="ARM repeat"/>
    <property type="match status" value="1"/>
</dbReference>
<evidence type="ECO:0000313" key="9">
    <source>
        <dbReference type="EMBL" id="PON59324.1"/>
    </source>
</evidence>
<dbReference type="FunFam" id="1.25.10.10:FF:000485">
    <property type="entry name" value="RING-type E3 ubiquitin transferase"/>
    <property type="match status" value="1"/>
</dbReference>
<dbReference type="PROSITE" id="PS50176">
    <property type="entry name" value="ARM_REPEAT"/>
    <property type="match status" value="2"/>
</dbReference>
<keyword evidence="4" id="KW-0808">Transferase</keyword>
<feature type="repeat" description="ARM" evidence="7">
    <location>
        <begin position="544"/>
        <end position="588"/>
    </location>
</feature>
<dbReference type="InterPro" id="IPR011989">
    <property type="entry name" value="ARM-like"/>
</dbReference>
<sequence>MIQTQKVSGRRILTSPAIHPCEDISPYTLLSSLISLARNICSYRSKFFATNKRNARESIRQIRVILVFLEEIREWDSDLPGSVVLGFSELHLAFQKARFLLEDCTRDGAQVWMLMNSERVANQFRVLARTIATALDVLPLALIDAPVDVKDHVELVMKQARKTRFDVDPDDKRVMGAVISVLSGFENGVVPDKGDLKWVLDYLGIRRWSSCNKEVKFLDSEMELENLNDEKRELDMLSSLLSLVCYCRCVAFDVVDGEPKRQSNGKCTSEALIGLKPDDLRCPISLEIMVDPVTVASGHTYDRASITKWFRAGNSICPKTGEKLKNMEMLPNSSLRRLIQLYCSENGIPFVDSGHRNRHVKRAVFAGSLAAEKAMNMVSDYLMVMLTAGTGMEQNKAAYETRVLSKTSVLNRSCLVEAGVIPPLLMLLLSTDSLTQENATAALLNLSKHSECKASIVHNGGLEVLVDVLKKGLNLEARQHAAGVLFYLASVEENRILIGENPETVPALMELIRNGTDRGKKNALVAIFGLLAHPGNHRRVLAAGTVPLLVNLLMSADAEDDLVTDSLAILATLAEKPDGTTGIVRHGSLDSIAEILNAATSRAGKEYCVSLLLALCRNGGRDVIAVLVKSPSLMGSLYSLLSEGTSRASKKSGALIRVLHEFYERKSSGLMAPGFSQERFVHVW</sequence>
<dbReference type="SMART" id="SM00185">
    <property type="entry name" value="ARM"/>
    <property type="match status" value="4"/>
</dbReference>
<comment type="caution">
    <text evidence="9">The sequence shown here is derived from an EMBL/GenBank/DDBJ whole genome shotgun (WGS) entry which is preliminary data.</text>
</comment>
<dbReference type="Gene3D" id="1.25.10.10">
    <property type="entry name" value="Leucine-rich Repeat Variant"/>
    <property type="match status" value="2"/>
</dbReference>
<dbReference type="PROSITE" id="PS51698">
    <property type="entry name" value="U_BOX"/>
    <property type="match status" value="1"/>
</dbReference>
<dbReference type="Pfam" id="PF25598">
    <property type="entry name" value="ARM_PUB"/>
    <property type="match status" value="1"/>
</dbReference>
<dbReference type="Pfam" id="PF04564">
    <property type="entry name" value="U-box"/>
    <property type="match status" value="1"/>
</dbReference>
<dbReference type="SMART" id="SM00504">
    <property type="entry name" value="Ubox"/>
    <property type="match status" value="1"/>
</dbReference>
<dbReference type="Proteomes" id="UP000237105">
    <property type="component" value="Unassembled WGS sequence"/>
</dbReference>
<feature type="domain" description="U-box" evidence="8">
    <location>
        <begin position="275"/>
        <end position="349"/>
    </location>
</feature>
<dbReference type="PANTHER" id="PTHR23315">
    <property type="entry name" value="U BOX DOMAIN-CONTAINING"/>
    <property type="match status" value="1"/>
</dbReference>
<dbReference type="PANTHER" id="PTHR23315:SF307">
    <property type="entry name" value="U-BOX DOMAIN-CONTAINING PROTEIN 19"/>
    <property type="match status" value="1"/>
</dbReference>
<dbReference type="InterPro" id="IPR057623">
    <property type="entry name" value="PUB12-19-like_N"/>
</dbReference>
<gene>
    <name evidence="9" type="ORF">PanWU01x14_160730</name>
</gene>
<dbReference type="Gene3D" id="1.20.930.20">
    <property type="entry name" value="Adaptor protein Cbl, N-terminal domain"/>
    <property type="match status" value="1"/>
</dbReference>
<name>A0A2P5CEB1_PARAD</name>
<dbReference type="Gene3D" id="3.30.40.10">
    <property type="entry name" value="Zinc/RING finger domain, C3HC4 (zinc finger)"/>
    <property type="match status" value="1"/>
</dbReference>
<feature type="repeat" description="ARM" evidence="7">
    <location>
        <begin position="419"/>
        <end position="461"/>
    </location>
</feature>